<proteinExistence type="inferred from homology"/>
<evidence type="ECO:0000313" key="2">
    <source>
        <dbReference type="EMBL" id="CAD6263810.1"/>
    </source>
</evidence>
<keyword evidence="1" id="KW-0611">Plant defense</keyword>
<name>A0A811QZK2_9POAL</name>
<keyword evidence="3" id="KW-1185">Reference proteome</keyword>
<dbReference type="Gene3D" id="3.40.420.10">
    <property type="entry name" value="Ricin (A subunit), domain 1"/>
    <property type="match status" value="1"/>
</dbReference>
<dbReference type="Proteomes" id="UP000604825">
    <property type="component" value="Unassembled WGS sequence"/>
</dbReference>
<dbReference type="AlphaFoldDB" id="A0A811QZK2"/>
<evidence type="ECO:0000256" key="1">
    <source>
        <dbReference type="RuleBase" id="RU004915"/>
    </source>
</evidence>
<dbReference type="InterPro" id="IPR036041">
    <property type="entry name" value="Ribosome-inact_prot_sf"/>
</dbReference>
<dbReference type="InterPro" id="IPR001574">
    <property type="entry name" value="Ribosome_inactivat_prot"/>
</dbReference>
<accession>A0A811QZK2</accession>
<dbReference type="GO" id="GO:0006952">
    <property type="term" value="P:defense response"/>
    <property type="evidence" value="ECO:0007669"/>
    <property type="project" value="UniProtKB-KW"/>
</dbReference>
<dbReference type="EC" id="3.2.2.22" evidence="1"/>
<dbReference type="EMBL" id="CAJGYO010000012">
    <property type="protein sequence ID" value="CAD6263810.1"/>
    <property type="molecule type" value="Genomic_DNA"/>
</dbReference>
<gene>
    <name evidence="2" type="ORF">NCGR_LOCUS47115</name>
</gene>
<dbReference type="GO" id="GO:0017148">
    <property type="term" value="P:negative regulation of translation"/>
    <property type="evidence" value="ECO:0007669"/>
    <property type="project" value="UniProtKB-KW"/>
</dbReference>
<protein>
    <recommendedName>
        <fullName evidence="1">rRNA N-glycosylase</fullName>
        <ecNumber evidence="1">3.2.2.22</ecNumber>
    </recommendedName>
</protein>
<keyword evidence="1" id="KW-0800">Toxin</keyword>
<comment type="catalytic activity">
    <reaction evidence="1">
        <text>Endohydrolysis of the N-glycosidic bond at one specific adenosine on the 28S rRNA.</text>
        <dbReference type="EC" id="3.2.2.22"/>
    </reaction>
</comment>
<dbReference type="SUPFAM" id="SSF56371">
    <property type="entry name" value="Ribosome inactivating proteins (RIP)"/>
    <property type="match status" value="1"/>
</dbReference>
<sequence>MVMAHIRFWFLSKGVSINLRPILGYDRFVHIVPFEGTLHLVLRYGPRSVNLIMDAREAWLYGAAGANTVVQFERKNGTPYIQHEYSISLNGDGRYSQVAKKGPGDIPIGIDALRTVCSVLSEADENTDLDEIEEQLGVAVAHIMEPLKFHKPYEIVSGAIFSGESTSFEEKDPTVRFLVKIWGKAGRQLGKYVFGHFCNEPQPLHLNENLNAGGIKSLEDIFENIFIMPQAFIPVQYLEKKKPSDISSMVNSTWQPVDLGRGDPNVIPLENLYRRIQEQREQNIRDNKFIQDRRKYFGDRLGGKPCAQAISFVKSGATSSVFSWKASLPLPVKGNRILNAVQIAKKNCRFFK</sequence>
<reference evidence="2" key="1">
    <citation type="submission" date="2020-10" db="EMBL/GenBank/DDBJ databases">
        <authorList>
            <person name="Han B."/>
            <person name="Lu T."/>
            <person name="Zhao Q."/>
            <person name="Huang X."/>
            <person name="Zhao Y."/>
        </authorList>
    </citation>
    <scope>NUCLEOTIDE SEQUENCE</scope>
</reference>
<dbReference type="InterPro" id="IPR016138">
    <property type="entry name" value="Ribosome_inactivat_prot_sub1"/>
</dbReference>
<keyword evidence="1" id="KW-0378">Hydrolase</keyword>
<comment type="similarity">
    <text evidence="1">Belongs to the ribosome-inactivating protein family.</text>
</comment>
<organism evidence="2 3">
    <name type="scientific">Miscanthus lutarioriparius</name>
    <dbReference type="NCBI Taxonomy" id="422564"/>
    <lineage>
        <taxon>Eukaryota</taxon>
        <taxon>Viridiplantae</taxon>
        <taxon>Streptophyta</taxon>
        <taxon>Embryophyta</taxon>
        <taxon>Tracheophyta</taxon>
        <taxon>Spermatophyta</taxon>
        <taxon>Magnoliopsida</taxon>
        <taxon>Liliopsida</taxon>
        <taxon>Poales</taxon>
        <taxon>Poaceae</taxon>
        <taxon>PACMAD clade</taxon>
        <taxon>Panicoideae</taxon>
        <taxon>Andropogonodae</taxon>
        <taxon>Andropogoneae</taxon>
        <taxon>Saccharinae</taxon>
        <taxon>Miscanthus</taxon>
    </lineage>
</organism>
<dbReference type="GO" id="GO:0090729">
    <property type="term" value="F:toxin activity"/>
    <property type="evidence" value="ECO:0007669"/>
    <property type="project" value="UniProtKB-KW"/>
</dbReference>
<dbReference type="GO" id="GO:0030598">
    <property type="term" value="F:rRNA N-glycosylase activity"/>
    <property type="evidence" value="ECO:0007669"/>
    <property type="project" value="UniProtKB-EC"/>
</dbReference>
<keyword evidence="1" id="KW-0652">Protein synthesis inhibitor</keyword>
<comment type="caution">
    <text evidence="2">The sequence shown here is derived from an EMBL/GenBank/DDBJ whole genome shotgun (WGS) entry which is preliminary data.</text>
</comment>
<dbReference type="Pfam" id="PF00161">
    <property type="entry name" value="RIP"/>
    <property type="match status" value="1"/>
</dbReference>
<evidence type="ECO:0000313" key="3">
    <source>
        <dbReference type="Proteomes" id="UP000604825"/>
    </source>
</evidence>